<accession>A0AAV9Q934</accession>
<evidence type="ECO:0000313" key="2">
    <source>
        <dbReference type="Proteomes" id="UP001345827"/>
    </source>
</evidence>
<dbReference type="SUPFAM" id="SSF55144">
    <property type="entry name" value="LigT-like"/>
    <property type="match status" value="1"/>
</dbReference>
<dbReference type="AlphaFoldDB" id="A0AAV9Q934"/>
<gene>
    <name evidence="1" type="ORF">LTR25_005352</name>
</gene>
<sequence length="119" mass="13534">MAKVDFEDLSGTATPITSNPFDGLINACHGDPKLIQERYNAHRLTRNTQQREKILGQDFRGWLLDEYLVKLEGPQKDESFVDPRHCLVFWGRPPQKVKNLIDVIQSKLKDAAPGMSLTD</sequence>
<organism evidence="1 2">
    <name type="scientific">Vermiconidia calcicola</name>
    <dbReference type="NCBI Taxonomy" id="1690605"/>
    <lineage>
        <taxon>Eukaryota</taxon>
        <taxon>Fungi</taxon>
        <taxon>Dikarya</taxon>
        <taxon>Ascomycota</taxon>
        <taxon>Pezizomycotina</taxon>
        <taxon>Dothideomycetes</taxon>
        <taxon>Dothideomycetidae</taxon>
        <taxon>Mycosphaerellales</taxon>
        <taxon>Extremaceae</taxon>
        <taxon>Vermiconidia</taxon>
    </lineage>
</organism>
<dbReference type="EMBL" id="JAXLQG010000008">
    <property type="protein sequence ID" value="KAK5536678.1"/>
    <property type="molecule type" value="Genomic_DNA"/>
</dbReference>
<name>A0AAV9Q934_9PEZI</name>
<dbReference type="Proteomes" id="UP001345827">
    <property type="component" value="Unassembled WGS sequence"/>
</dbReference>
<evidence type="ECO:0000313" key="1">
    <source>
        <dbReference type="EMBL" id="KAK5536678.1"/>
    </source>
</evidence>
<comment type="caution">
    <text evidence="1">The sequence shown here is derived from an EMBL/GenBank/DDBJ whole genome shotgun (WGS) entry which is preliminary data.</text>
</comment>
<proteinExistence type="predicted"/>
<protein>
    <submittedName>
        <fullName evidence="1">Uncharacterized protein</fullName>
    </submittedName>
</protein>
<dbReference type="InterPro" id="IPR009097">
    <property type="entry name" value="Cyclic_Pdiesterase"/>
</dbReference>
<keyword evidence="2" id="KW-1185">Reference proteome</keyword>
<reference evidence="1 2" key="1">
    <citation type="submission" date="2023-06" db="EMBL/GenBank/DDBJ databases">
        <title>Black Yeasts Isolated from many extreme environments.</title>
        <authorList>
            <person name="Coleine C."/>
            <person name="Stajich J.E."/>
            <person name="Selbmann L."/>
        </authorList>
    </citation>
    <scope>NUCLEOTIDE SEQUENCE [LARGE SCALE GENOMIC DNA]</scope>
    <source>
        <strain evidence="1 2">CCFEE 5887</strain>
    </source>
</reference>